<organism evidence="2 3">
    <name type="scientific">Neomicrococcus lactis</name>
    <dbReference type="NCBI Taxonomy" id="732241"/>
    <lineage>
        <taxon>Bacteria</taxon>
        <taxon>Bacillati</taxon>
        <taxon>Actinomycetota</taxon>
        <taxon>Actinomycetes</taxon>
        <taxon>Micrococcales</taxon>
        <taxon>Micrococcaceae</taxon>
        <taxon>Neomicrococcus</taxon>
    </lineage>
</organism>
<dbReference type="GO" id="GO:0015627">
    <property type="term" value="C:type II protein secretion system complex"/>
    <property type="evidence" value="ECO:0007669"/>
    <property type="project" value="TreeGrafter"/>
</dbReference>
<dbReference type="AlphaFoldDB" id="A0A7W8YA00"/>
<dbReference type="GO" id="GO:0003677">
    <property type="term" value="F:DNA binding"/>
    <property type="evidence" value="ECO:0007669"/>
    <property type="project" value="InterPro"/>
</dbReference>
<dbReference type="InterPro" id="IPR051675">
    <property type="entry name" value="Endo/Exo/Phosphatase_dom_1"/>
</dbReference>
<dbReference type="SUPFAM" id="SSF47781">
    <property type="entry name" value="RuvA domain 2-like"/>
    <property type="match status" value="1"/>
</dbReference>
<feature type="domain" description="Helix-hairpin-helix DNA-binding motif class 1" evidence="1">
    <location>
        <begin position="99"/>
        <end position="118"/>
    </location>
</feature>
<dbReference type="InterPro" id="IPR010994">
    <property type="entry name" value="RuvA_2-like"/>
</dbReference>
<dbReference type="EMBL" id="JACHBL010000001">
    <property type="protein sequence ID" value="MBB5597703.1"/>
    <property type="molecule type" value="Genomic_DNA"/>
</dbReference>
<dbReference type="InterPro" id="IPR004509">
    <property type="entry name" value="Competence_ComEA_HhH"/>
</dbReference>
<protein>
    <submittedName>
        <fullName evidence="2">ComEA protein</fullName>
    </submittedName>
</protein>
<dbReference type="Gene3D" id="1.10.150.320">
    <property type="entry name" value="Photosystem II 12 kDa extrinsic protein"/>
    <property type="match status" value="1"/>
</dbReference>
<dbReference type="NCBIfam" id="TIGR00426">
    <property type="entry name" value="competence protein ComEA helix-hairpin-helix repeat region"/>
    <property type="match status" value="1"/>
</dbReference>
<gene>
    <name evidence="2" type="ORF">BKA12_000783</name>
</gene>
<dbReference type="Proteomes" id="UP000523863">
    <property type="component" value="Unassembled WGS sequence"/>
</dbReference>
<reference evidence="2 3" key="1">
    <citation type="submission" date="2020-08" db="EMBL/GenBank/DDBJ databases">
        <title>Sequencing the genomes of 1000 actinobacteria strains.</title>
        <authorList>
            <person name="Klenk H.-P."/>
        </authorList>
    </citation>
    <scope>NUCLEOTIDE SEQUENCE [LARGE SCALE GENOMIC DNA]</scope>
    <source>
        <strain evidence="2 3">DSM 23694</strain>
    </source>
</reference>
<evidence type="ECO:0000259" key="1">
    <source>
        <dbReference type="SMART" id="SM00278"/>
    </source>
</evidence>
<dbReference type="GO" id="GO:0006281">
    <property type="term" value="P:DNA repair"/>
    <property type="evidence" value="ECO:0007669"/>
    <property type="project" value="InterPro"/>
</dbReference>
<evidence type="ECO:0000313" key="2">
    <source>
        <dbReference type="EMBL" id="MBB5597703.1"/>
    </source>
</evidence>
<dbReference type="PANTHER" id="PTHR21180">
    <property type="entry name" value="ENDONUCLEASE/EXONUCLEASE/PHOSPHATASE FAMILY DOMAIN-CONTAINING PROTEIN 1"/>
    <property type="match status" value="1"/>
</dbReference>
<evidence type="ECO:0000313" key="3">
    <source>
        <dbReference type="Proteomes" id="UP000523863"/>
    </source>
</evidence>
<dbReference type="GO" id="GO:0015628">
    <property type="term" value="P:protein secretion by the type II secretion system"/>
    <property type="evidence" value="ECO:0007669"/>
    <property type="project" value="TreeGrafter"/>
</dbReference>
<proteinExistence type="predicted"/>
<feature type="domain" description="Helix-hairpin-helix DNA-binding motif class 1" evidence="1">
    <location>
        <begin position="129"/>
        <end position="148"/>
    </location>
</feature>
<dbReference type="InterPro" id="IPR003583">
    <property type="entry name" value="Hlx-hairpin-Hlx_DNA-bd_motif"/>
</dbReference>
<sequence>MKHPGLYTVASGERWGMVLTKAGGVLKDADIRSINLAEQAQDGQQLYVPKVNETVAPAAAPTTGSPAHVPGAPAAADATVGATRQVTSTVVNINLATAAELEALPGVGPALSQRIVEFREQNGPFKSAAELDAVSGIGPAMLKKLEGLIGF</sequence>
<dbReference type="SMART" id="SM00278">
    <property type="entry name" value="HhH1"/>
    <property type="match status" value="2"/>
</dbReference>
<comment type="caution">
    <text evidence="2">The sequence shown here is derived from an EMBL/GenBank/DDBJ whole genome shotgun (WGS) entry which is preliminary data.</text>
</comment>
<dbReference type="Pfam" id="PF12836">
    <property type="entry name" value="HHH_3"/>
    <property type="match status" value="1"/>
</dbReference>
<keyword evidence="3" id="KW-1185">Reference proteome</keyword>
<accession>A0A7W8YA00</accession>
<name>A0A7W8YA00_9MICC</name>
<dbReference type="PANTHER" id="PTHR21180:SF32">
    <property type="entry name" value="ENDONUCLEASE_EXONUCLEASE_PHOSPHATASE FAMILY DOMAIN-CONTAINING PROTEIN 1"/>
    <property type="match status" value="1"/>
</dbReference>